<dbReference type="InterPro" id="IPR025072">
    <property type="entry name" value="Fur_reg_FbpA"/>
</dbReference>
<accession>A0A9X2DQD6</accession>
<name>A0A9X2DQD6_9BACI</name>
<dbReference type="EMBL" id="JAMBOL010000008">
    <property type="protein sequence ID" value="MCM3714558.1"/>
    <property type="molecule type" value="Genomic_DNA"/>
</dbReference>
<dbReference type="Proteomes" id="UP001139179">
    <property type="component" value="Unassembled WGS sequence"/>
</dbReference>
<proteinExistence type="predicted"/>
<evidence type="ECO:0000313" key="1">
    <source>
        <dbReference type="EMBL" id="MCM3714558.1"/>
    </source>
</evidence>
<sequence length="59" mass="7034">MSQLSEAVLRRKEELIKKLLHLGVYKKDGHHLYELTLSEVETEYDNVRKRRALHKSEQS</sequence>
<dbReference type="RefSeq" id="WP_251193281.1">
    <property type="nucleotide sequence ID" value="NZ_JAMBOL010000008.1"/>
</dbReference>
<protein>
    <submittedName>
        <fullName evidence="1">Fur-regulated basic protein FbpA</fullName>
    </submittedName>
</protein>
<dbReference type="Pfam" id="PF13076">
    <property type="entry name" value="Fur_reg_FbpA"/>
    <property type="match status" value="1"/>
</dbReference>
<keyword evidence="2" id="KW-1185">Reference proteome</keyword>
<reference evidence="1" key="1">
    <citation type="submission" date="2022-05" db="EMBL/GenBank/DDBJ databases">
        <title>Comparative Genomics of Spacecraft Associated Microbes.</title>
        <authorList>
            <person name="Tran M.T."/>
            <person name="Wright A."/>
            <person name="Seuylemezian A."/>
            <person name="Eisen J."/>
            <person name="Coil D."/>
        </authorList>
    </citation>
    <scope>NUCLEOTIDE SEQUENCE</scope>
    <source>
        <strain evidence="1">214.1.1</strain>
    </source>
</reference>
<dbReference type="AlphaFoldDB" id="A0A9X2DQD6"/>
<organism evidence="1 2">
    <name type="scientific">Halalkalibacter oceani</name>
    <dbReference type="NCBI Taxonomy" id="1653776"/>
    <lineage>
        <taxon>Bacteria</taxon>
        <taxon>Bacillati</taxon>
        <taxon>Bacillota</taxon>
        <taxon>Bacilli</taxon>
        <taxon>Bacillales</taxon>
        <taxon>Bacillaceae</taxon>
        <taxon>Halalkalibacter</taxon>
    </lineage>
</organism>
<gene>
    <name evidence="1" type="ORF">M3202_10700</name>
</gene>
<comment type="caution">
    <text evidence="1">The sequence shown here is derived from an EMBL/GenBank/DDBJ whole genome shotgun (WGS) entry which is preliminary data.</text>
</comment>
<evidence type="ECO:0000313" key="2">
    <source>
        <dbReference type="Proteomes" id="UP001139179"/>
    </source>
</evidence>